<dbReference type="InterPro" id="IPR024326">
    <property type="entry name" value="RRP7_C"/>
</dbReference>
<dbReference type="Pfam" id="PF12923">
    <property type="entry name" value="RRP7"/>
    <property type="match status" value="1"/>
</dbReference>
<evidence type="ECO:0000256" key="1">
    <source>
        <dbReference type="ARBA" id="ARBA00006110"/>
    </source>
</evidence>
<name>A0A7R9VQG7_9CHLO</name>
<dbReference type="Gene3D" id="3.30.70.330">
    <property type="match status" value="1"/>
</dbReference>
<dbReference type="AlphaFoldDB" id="A0A7R9VQG7"/>
<proteinExistence type="inferred from homology"/>
<dbReference type="CDD" id="cd12951">
    <property type="entry name" value="RRP7_Rrp7A"/>
    <property type="match status" value="1"/>
</dbReference>
<evidence type="ECO:0000256" key="2">
    <source>
        <dbReference type="SAM" id="Coils"/>
    </source>
</evidence>
<dbReference type="GO" id="GO:0034456">
    <property type="term" value="C:UTP-C complex"/>
    <property type="evidence" value="ECO:0007669"/>
    <property type="project" value="TreeGrafter"/>
</dbReference>
<dbReference type="InterPro" id="IPR035979">
    <property type="entry name" value="RBD_domain_sf"/>
</dbReference>
<dbReference type="EMBL" id="HBEC01034447">
    <property type="protein sequence ID" value="CAD8301330.1"/>
    <property type="molecule type" value="Transcribed_RNA"/>
</dbReference>
<accession>A0A7R9VQG7</accession>
<feature type="coiled-coil region" evidence="2">
    <location>
        <begin position="141"/>
        <end position="168"/>
    </location>
</feature>
<evidence type="ECO:0000313" key="4">
    <source>
        <dbReference type="EMBL" id="CAD8301330.1"/>
    </source>
</evidence>
<sequence length="259" mass="28114">MGGGGGDTAAGTAAKPDSSLRMLSLAVRPGSPFRNYVAIKAHRGRVGEPDHGPALFFAGLPLRFDEVAVASVFGCFGDVEQVVMHPSQSSGMVLFSESQSVQAALQAAQANALVEWPLPEPEGPSGVKAWVHEHKALRPGNKVLQARLDEWVAEFDEAEARKEREHTNAMAEDGWTVVTRGKGRAKTTEDGDTTVRSGGLSAAAAKARGAAAGPAVEGTFYRFQARDKRRSELLELREQFENDRRRITELRQSRKFKPY</sequence>
<dbReference type="GO" id="GO:0003676">
    <property type="term" value="F:nucleic acid binding"/>
    <property type="evidence" value="ECO:0007669"/>
    <property type="project" value="InterPro"/>
</dbReference>
<comment type="similarity">
    <text evidence="1">Belongs to the RRP7 family.</text>
</comment>
<organism evidence="4">
    <name type="scientific">Chlamydomonas euryale</name>
    <dbReference type="NCBI Taxonomy" id="1486919"/>
    <lineage>
        <taxon>Eukaryota</taxon>
        <taxon>Viridiplantae</taxon>
        <taxon>Chlorophyta</taxon>
        <taxon>core chlorophytes</taxon>
        <taxon>Chlorophyceae</taxon>
        <taxon>CS clade</taxon>
        <taxon>Chlamydomonadales</taxon>
        <taxon>Chlamydomonadaceae</taxon>
        <taxon>Chlamydomonas</taxon>
    </lineage>
</organism>
<dbReference type="SUPFAM" id="SSF54928">
    <property type="entry name" value="RNA-binding domain, RBD"/>
    <property type="match status" value="1"/>
</dbReference>
<dbReference type="InterPro" id="IPR040446">
    <property type="entry name" value="RRP7"/>
</dbReference>
<dbReference type="GO" id="GO:0000028">
    <property type="term" value="P:ribosomal small subunit assembly"/>
    <property type="evidence" value="ECO:0007669"/>
    <property type="project" value="TreeGrafter"/>
</dbReference>
<gene>
    <name evidence="4" type="ORF">CEUR00632_LOCUS16005</name>
</gene>
<keyword evidence="2" id="KW-0175">Coiled coil</keyword>
<dbReference type="Gene3D" id="6.10.250.1770">
    <property type="match status" value="1"/>
</dbReference>
<dbReference type="InterPro" id="IPR012677">
    <property type="entry name" value="Nucleotide-bd_a/b_plait_sf"/>
</dbReference>
<dbReference type="PANTHER" id="PTHR13191:SF0">
    <property type="entry name" value="RIBOSOMAL RNA-PROCESSING PROTEIN 7 HOMOLOG A-RELATED"/>
    <property type="match status" value="1"/>
</dbReference>
<reference evidence="4" key="1">
    <citation type="submission" date="2021-01" db="EMBL/GenBank/DDBJ databases">
        <authorList>
            <person name="Corre E."/>
            <person name="Pelletier E."/>
            <person name="Niang G."/>
            <person name="Scheremetjew M."/>
            <person name="Finn R."/>
            <person name="Kale V."/>
            <person name="Holt S."/>
            <person name="Cochrane G."/>
            <person name="Meng A."/>
            <person name="Brown T."/>
            <person name="Cohen L."/>
        </authorList>
    </citation>
    <scope>NUCLEOTIDE SEQUENCE</scope>
    <source>
        <strain evidence="4">CCMP219</strain>
    </source>
</reference>
<dbReference type="GO" id="GO:0032545">
    <property type="term" value="C:CURI complex"/>
    <property type="evidence" value="ECO:0007669"/>
    <property type="project" value="TreeGrafter"/>
</dbReference>
<protein>
    <recommendedName>
        <fullName evidence="3">Ribosomal RNA-processing protein 7 C-terminal domain-containing protein</fullName>
    </recommendedName>
</protein>
<feature type="domain" description="Ribosomal RNA-processing protein 7 C-terminal" evidence="3">
    <location>
        <begin position="136"/>
        <end position="259"/>
    </location>
</feature>
<dbReference type="GO" id="GO:0006364">
    <property type="term" value="P:rRNA processing"/>
    <property type="evidence" value="ECO:0007669"/>
    <property type="project" value="TreeGrafter"/>
</dbReference>
<evidence type="ECO:0000259" key="3">
    <source>
        <dbReference type="Pfam" id="PF12923"/>
    </source>
</evidence>
<dbReference type="PANTHER" id="PTHR13191">
    <property type="entry name" value="RIBOSOMAL RNA PROCESSING PROTEIN 7-RELATED"/>
    <property type="match status" value="1"/>
</dbReference>